<gene>
    <name evidence="2" type="ORF">DBRI00130_LOCUS2251</name>
</gene>
<proteinExistence type="predicted"/>
<reference evidence="2" key="1">
    <citation type="submission" date="2021-01" db="EMBL/GenBank/DDBJ databases">
        <authorList>
            <person name="Corre E."/>
            <person name="Pelletier E."/>
            <person name="Niang G."/>
            <person name="Scheremetjew M."/>
            <person name="Finn R."/>
            <person name="Kale V."/>
            <person name="Holt S."/>
            <person name="Cochrane G."/>
            <person name="Meng A."/>
            <person name="Brown T."/>
            <person name="Cohen L."/>
        </authorList>
    </citation>
    <scope>NUCLEOTIDE SEQUENCE</scope>
    <source>
        <strain evidence="2">GSO104</strain>
    </source>
</reference>
<dbReference type="EMBL" id="HBNS01002805">
    <property type="protein sequence ID" value="CAE4582444.1"/>
    <property type="molecule type" value="Transcribed_RNA"/>
</dbReference>
<feature type="region of interest" description="Disordered" evidence="1">
    <location>
        <begin position="264"/>
        <end position="300"/>
    </location>
</feature>
<evidence type="ECO:0000256" key="1">
    <source>
        <dbReference type="SAM" id="MobiDB-lite"/>
    </source>
</evidence>
<dbReference type="AlphaFoldDB" id="A0A7S4V087"/>
<protein>
    <submittedName>
        <fullName evidence="2">Uncharacterized protein</fullName>
    </submittedName>
</protein>
<organism evidence="2">
    <name type="scientific">Ditylum brightwellii</name>
    <dbReference type="NCBI Taxonomy" id="49249"/>
    <lineage>
        <taxon>Eukaryota</taxon>
        <taxon>Sar</taxon>
        <taxon>Stramenopiles</taxon>
        <taxon>Ochrophyta</taxon>
        <taxon>Bacillariophyta</taxon>
        <taxon>Mediophyceae</taxon>
        <taxon>Lithodesmiophycidae</taxon>
        <taxon>Lithodesmiales</taxon>
        <taxon>Lithodesmiaceae</taxon>
        <taxon>Ditylum</taxon>
    </lineage>
</organism>
<evidence type="ECO:0000313" key="2">
    <source>
        <dbReference type="EMBL" id="CAE4582444.1"/>
    </source>
</evidence>
<feature type="compositionally biased region" description="Low complexity" evidence="1">
    <location>
        <begin position="268"/>
        <end position="278"/>
    </location>
</feature>
<sequence>MCIGSGSTIPTKRLSAEEVSAIFAEKPSEPPQTDDYVKDPVSLHPPLHKTTAPEQVAPKTTGTKRTTKTKRVTFAADASRVCEDAEAEVRVDIVAVLTPASLMTDFERSSTYWQDNEADVFKNTAKMIAAEIRRRGGEDGGTYGQTLNCAYATCSSHTRNSDYPLGRDDLFFYLAHWCRVGHSRRGLERWNNVTHAYQRNAARQAASQAILQEQDRQKQKGLANDELLRRVSETYTRSARMFALAFGQADEAAVFCPPGSGMKKMTARPSLSMSTSSSRPRDRLKLTSSHAADAGAGGDVPTRNFASAALRV</sequence>
<accession>A0A7S4V087</accession>
<feature type="region of interest" description="Disordered" evidence="1">
    <location>
        <begin position="40"/>
        <end position="65"/>
    </location>
</feature>
<name>A0A7S4V087_9STRA</name>